<dbReference type="GO" id="GO:0008237">
    <property type="term" value="F:metallopeptidase activity"/>
    <property type="evidence" value="ECO:0007669"/>
    <property type="project" value="InterPro"/>
</dbReference>
<dbReference type="NCBIfam" id="TIGR02595">
    <property type="entry name" value="PEP_CTERM"/>
    <property type="match status" value="1"/>
</dbReference>
<feature type="domain" description="Ice-binding protein C-terminal" evidence="2">
    <location>
        <begin position="407"/>
        <end position="430"/>
    </location>
</feature>
<dbReference type="Pfam" id="PF07589">
    <property type="entry name" value="PEP-CTERM"/>
    <property type="match status" value="1"/>
</dbReference>
<dbReference type="InterPro" id="IPR024079">
    <property type="entry name" value="MetalloPept_cat_dom_sf"/>
</dbReference>
<dbReference type="KEGG" id="amuc:Pan181_45140"/>
<dbReference type="GO" id="GO:0000272">
    <property type="term" value="P:polysaccharide catabolic process"/>
    <property type="evidence" value="ECO:0007669"/>
    <property type="project" value="InterPro"/>
</dbReference>
<evidence type="ECO:0000256" key="1">
    <source>
        <dbReference type="SAM" id="SignalP"/>
    </source>
</evidence>
<organism evidence="3 4">
    <name type="scientific">Aeoliella mucimassa</name>
    <dbReference type="NCBI Taxonomy" id="2527972"/>
    <lineage>
        <taxon>Bacteria</taxon>
        <taxon>Pseudomonadati</taxon>
        <taxon>Planctomycetota</taxon>
        <taxon>Planctomycetia</taxon>
        <taxon>Pirellulales</taxon>
        <taxon>Lacipirellulaceae</taxon>
        <taxon>Aeoliella</taxon>
    </lineage>
</organism>
<reference evidence="3 4" key="1">
    <citation type="submission" date="2019-02" db="EMBL/GenBank/DDBJ databases">
        <title>Deep-cultivation of Planctomycetes and their phenomic and genomic characterization uncovers novel biology.</title>
        <authorList>
            <person name="Wiegand S."/>
            <person name="Jogler M."/>
            <person name="Boedeker C."/>
            <person name="Pinto D."/>
            <person name="Vollmers J."/>
            <person name="Rivas-Marin E."/>
            <person name="Kohn T."/>
            <person name="Peeters S.H."/>
            <person name="Heuer A."/>
            <person name="Rast P."/>
            <person name="Oberbeckmann S."/>
            <person name="Bunk B."/>
            <person name="Jeske O."/>
            <person name="Meyerdierks A."/>
            <person name="Storesund J.E."/>
            <person name="Kallscheuer N."/>
            <person name="Luecker S."/>
            <person name="Lage O.M."/>
            <person name="Pohl T."/>
            <person name="Merkel B.J."/>
            <person name="Hornburger P."/>
            <person name="Mueller R.-W."/>
            <person name="Bruemmer F."/>
            <person name="Labrenz M."/>
            <person name="Spormann A.M."/>
            <person name="Op den Camp H."/>
            <person name="Overmann J."/>
            <person name="Amann R."/>
            <person name="Jetten M.S.M."/>
            <person name="Mascher T."/>
            <person name="Medema M.H."/>
            <person name="Devos D.P."/>
            <person name="Kaster A.-K."/>
            <person name="Ovreas L."/>
            <person name="Rohde M."/>
            <person name="Galperin M.Y."/>
            <person name="Jogler C."/>
        </authorList>
    </citation>
    <scope>NUCLEOTIDE SEQUENCE [LARGE SCALE GENOMIC DNA]</scope>
    <source>
        <strain evidence="3 4">Pan181</strain>
    </source>
</reference>
<protein>
    <recommendedName>
        <fullName evidence="2">Ice-binding protein C-terminal domain-containing protein</fullName>
    </recommendedName>
</protein>
<keyword evidence="1" id="KW-0732">Signal</keyword>
<dbReference type="Gene3D" id="3.40.390.10">
    <property type="entry name" value="Collagenase (Catalytic Domain)"/>
    <property type="match status" value="1"/>
</dbReference>
<dbReference type="RefSeq" id="WP_145250002.1">
    <property type="nucleotide sequence ID" value="NZ_CP036278.1"/>
</dbReference>
<evidence type="ECO:0000313" key="3">
    <source>
        <dbReference type="EMBL" id="QDU58281.1"/>
    </source>
</evidence>
<evidence type="ECO:0000313" key="4">
    <source>
        <dbReference type="Proteomes" id="UP000315750"/>
    </source>
</evidence>
<dbReference type="Proteomes" id="UP000315750">
    <property type="component" value="Chromosome"/>
</dbReference>
<feature type="signal peptide" evidence="1">
    <location>
        <begin position="1"/>
        <end position="23"/>
    </location>
</feature>
<dbReference type="InterPro" id="IPR013424">
    <property type="entry name" value="Ice-binding_C"/>
</dbReference>
<keyword evidence="4" id="KW-1185">Reference proteome</keyword>
<dbReference type="AlphaFoldDB" id="A0A518AU76"/>
<dbReference type="SUPFAM" id="SSF63446">
    <property type="entry name" value="Type I dockerin domain"/>
    <property type="match status" value="1"/>
</dbReference>
<dbReference type="SUPFAM" id="SSF55486">
    <property type="entry name" value="Metalloproteases ('zincins'), catalytic domain"/>
    <property type="match status" value="1"/>
</dbReference>
<evidence type="ECO:0000259" key="2">
    <source>
        <dbReference type="Pfam" id="PF07589"/>
    </source>
</evidence>
<proteinExistence type="predicted"/>
<accession>A0A518AU76</accession>
<dbReference type="OrthoDB" id="8198236at2"/>
<dbReference type="InterPro" id="IPR018247">
    <property type="entry name" value="EF_Hand_1_Ca_BS"/>
</dbReference>
<name>A0A518AU76_9BACT</name>
<dbReference type="InterPro" id="IPR036439">
    <property type="entry name" value="Dockerin_dom_sf"/>
</dbReference>
<dbReference type="EMBL" id="CP036278">
    <property type="protein sequence ID" value="QDU58281.1"/>
    <property type="molecule type" value="Genomic_DNA"/>
</dbReference>
<feature type="chain" id="PRO_5021742674" description="Ice-binding protein C-terminal domain-containing protein" evidence="1">
    <location>
        <begin position="24"/>
        <end position="433"/>
    </location>
</feature>
<dbReference type="PROSITE" id="PS00018">
    <property type="entry name" value="EF_HAND_1"/>
    <property type="match status" value="1"/>
</dbReference>
<sequence precursor="true">MHLYLRQLFPMLLVCVFATSTQAITVQLEFDTSSPFYTNSTARNSIQQAATDLGYWITSPLSQINEYSWERDSTTISSQQLSSTFNWRFSYTHPTQGSVNITDTLPSNTVKFFVRGQDLAGSTLGQGGAAGVGYSASYGISYLGAINGTNLQTQFEQVVDRQSETATGEFTRGSGPVISTLSGTSSINLGGNIAQTDYSVSYGPAFGTLALDTSTGSKTLEQYWHLDVTTDVAAGKNDLYSVALHEMLHALGMGASETWDDLASGNTWTGSEAIAEYGTGVNLVSGAHIASGRMSTSIEDGAVQEAAMDPTITTGTRKYMTALDLAFLRDLGYTTRAIPTFSDPGDFNGDGLVDLADYTLWRDNLGASTEAAINNNGNGGGITSSDYTLWKNNFGTSYASGSLANVQVPEPSTTSLLLLALAIAGVVGRRSAR</sequence>
<gene>
    <name evidence="3" type="ORF">Pan181_45140</name>
</gene>